<dbReference type="InterPro" id="IPR052026">
    <property type="entry name" value="ExeA_AAA_ATPase_DNA-bind"/>
</dbReference>
<evidence type="ECO:0000313" key="2">
    <source>
        <dbReference type="EMBL" id="SEM83421.1"/>
    </source>
</evidence>
<dbReference type="SUPFAM" id="SSF52540">
    <property type="entry name" value="P-loop containing nucleoside triphosphate hydrolases"/>
    <property type="match status" value="1"/>
</dbReference>
<dbReference type="InterPro" id="IPR027417">
    <property type="entry name" value="P-loop_NTPase"/>
</dbReference>
<dbReference type="OrthoDB" id="9783370at2"/>
<dbReference type="AlphaFoldDB" id="A0A1H8BKJ9"/>
<dbReference type="PANTHER" id="PTHR35894:SF1">
    <property type="entry name" value="PHOSPHORIBULOKINASE _ URIDINE KINASE FAMILY"/>
    <property type="match status" value="1"/>
</dbReference>
<evidence type="ECO:0000259" key="1">
    <source>
        <dbReference type="Pfam" id="PF13401"/>
    </source>
</evidence>
<protein>
    <submittedName>
        <fullName evidence="2">AAA domain-containing protein</fullName>
    </submittedName>
</protein>
<feature type="domain" description="ORC1/DEAH AAA+ ATPase" evidence="1">
    <location>
        <begin position="45"/>
        <end position="166"/>
    </location>
</feature>
<sequence>MNDNHLRALYGLKYNPFLSSLPPEALWVLPGADIFEHRIQALVTQGGFALITGEPGQGKSKTLQWIAQRLRLMPDLVVGVMERPQSKMADFYRELGELFGVGLTPLNRYGGFKALRTKWKNHCQSTLARPVLLIDEAQEVSSACLTELRLLQSATFDSESLLFTIL</sequence>
<keyword evidence="3" id="KW-1185">Reference proteome</keyword>
<dbReference type="EMBL" id="FOBS01000059">
    <property type="protein sequence ID" value="SEM83421.1"/>
    <property type="molecule type" value="Genomic_DNA"/>
</dbReference>
<organism evidence="2 3">
    <name type="scientific">Syntrophus gentianae</name>
    <dbReference type="NCBI Taxonomy" id="43775"/>
    <lineage>
        <taxon>Bacteria</taxon>
        <taxon>Pseudomonadati</taxon>
        <taxon>Thermodesulfobacteriota</taxon>
        <taxon>Syntrophia</taxon>
        <taxon>Syntrophales</taxon>
        <taxon>Syntrophaceae</taxon>
        <taxon>Syntrophus</taxon>
    </lineage>
</organism>
<name>A0A1H8BKJ9_9BACT</name>
<dbReference type="Gene3D" id="3.40.50.300">
    <property type="entry name" value="P-loop containing nucleotide triphosphate hydrolases"/>
    <property type="match status" value="1"/>
</dbReference>
<dbReference type="Proteomes" id="UP000198744">
    <property type="component" value="Unassembled WGS sequence"/>
</dbReference>
<reference evidence="2 3" key="1">
    <citation type="submission" date="2016-10" db="EMBL/GenBank/DDBJ databases">
        <authorList>
            <person name="de Groot N.N."/>
        </authorList>
    </citation>
    <scope>NUCLEOTIDE SEQUENCE [LARGE SCALE GENOMIC DNA]</scope>
    <source>
        <strain evidence="2 3">DSM 8423</strain>
    </source>
</reference>
<feature type="non-terminal residue" evidence="2">
    <location>
        <position position="166"/>
    </location>
</feature>
<dbReference type="Pfam" id="PF13401">
    <property type="entry name" value="AAA_22"/>
    <property type="match status" value="1"/>
</dbReference>
<dbReference type="RefSeq" id="WP_139198504.1">
    <property type="nucleotide sequence ID" value="NZ_FOBS01000059.1"/>
</dbReference>
<dbReference type="PANTHER" id="PTHR35894">
    <property type="entry name" value="GENERAL SECRETION PATHWAY PROTEIN A-RELATED"/>
    <property type="match status" value="1"/>
</dbReference>
<dbReference type="STRING" id="43775.SAMN04489760_1591"/>
<dbReference type="InterPro" id="IPR049945">
    <property type="entry name" value="AAA_22"/>
</dbReference>
<accession>A0A1H8BKJ9</accession>
<dbReference type="GO" id="GO:0016887">
    <property type="term" value="F:ATP hydrolysis activity"/>
    <property type="evidence" value="ECO:0007669"/>
    <property type="project" value="InterPro"/>
</dbReference>
<evidence type="ECO:0000313" key="3">
    <source>
        <dbReference type="Proteomes" id="UP000198744"/>
    </source>
</evidence>
<gene>
    <name evidence="2" type="ORF">SAMN04489760_1591</name>
</gene>
<proteinExistence type="predicted"/>